<gene>
    <name evidence="18" type="primary">pgsA</name>
    <name evidence="18" type="ORF">EOE65_16735</name>
</gene>
<evidence type="ECO:0000256" key="1">
    <source>
        <dbReference type="ARBA" id="ARBA00004141"/>
    </source>
</evidence>
<evidence type="ECO:0000256" key="2">
    <source>
        <dbReference type="ARBA" id="ARBA00005042"/>
    </source>
</evidence>
<name>A0A437Q4S0_9GAMM</name>
<evidence type="ECO:0000313" key="18">
    <source>
        <dbReference type="EMBL" id="RVU29423.1"/>
    </source>
</evidence>
<comment type="catalytic activity">
    <reaction evidence="14">
        <text>a CDP-1,2-diacyl-sn-glycerol + sn-glycerol 3-phosphate = a 1,2-diacyl-sn-glycero-3-phospho-(1'-sn-glycero-3'-phosphate) + CMP + H(+)</text>
        <dbReference type="Rhea" id="RHEA:12593"/>
        <dbReference type="ChEBI" id="CHEBI:15378"/>
        <dbReference type="ChEBI" id="CHEBI:57597"/>
        <dbReference type="ChEBI" id="CHEBI:58332"/>
        <dbReference type="ChEBI" id="CHEBI:60110"/>
        <dbReference type="ChEBI" id="CHEBI:60377"/>
        <dbReference type="EC" id="2.7.8.5"/>
    </reaction>
</comment>
<accession>A0A437Q4S0</accession>
<proteinExistence type="inferred from homology"/>
<evidence type="ECO:0000256" key="6">
    <source>
        <dbReference type="ARBA" id="ARBA00022516"/>
    </source>
</evidence>
<keyword evidence="11 17" id="KW-0472">Membrane</keyword>
<comment type="caution">
    <text evidence="18">The sequence shown here is derived from an EMBL/GenBank/DDBJ whole genome shotgun (WGS) entry which is preliminary data.</text>
</comment>
<keyword evidence="12" id="KW-0594">Phospholipid biosynthesis</keyword>
<dbReference type="AlphaFoldDB" id="A0A437Q4S0"/>
<sequence>MLTRIKIPNLLTLLRIILIPVFVVIYYLPWECAGLAAGAVFAFAAVTDWFDGYLARKLDQASALGAFLDPVADKLIVVAALVMLVETFNEAWITLPVMVIISREVLISALREWMAELGKRASVAVSFVGKVKTALQMLAIFLMITFTPFSELSWAGIGALYIAAALTLWSMIVYLKAAWPDLTEDL</sequence>
<evidence type="ECO:0000313" key="19">
    <source>
        <dbReference type="Proteomes" id="UP000282818"/>
    </source>
</evidence>
<dbReference type="EMBL" id="SACQ01000010">
    <property type="protein sequence ID" value="RVU29423.1"/>
    <property type="molecule type" value="Genomic_DNA"/>
</dbReference>
<dbReference type="Gene3D" id="1.20.120.1760">
    <property type="match status" value="1"/>
</dbReference>
<protein>
    <recommendedName>
        <fullName evidence="5 15">CDP-diacylglycerol--glycerol-3-phosphate 3-phosphatidyltransferase</fullName>
        <ecNumber evidence="4 15">2.7.8.5</ecNumber>
    </recommendedName>
</protein>
<dbReference type="PROSITE" id="PS00379">
    <property type="entry name" value="CDP_ALCOHOL_P_TRANSF"/>
    <property type="match status" value="1"/>
</dbReference>
<dbReference type="EC" id="2.7.8.5" evidence="4 15"/>
<keyword evidence="6" id="KW-0444">Lipid biosynthesis</keyword>
<evidence type="ECO:0000256" key="7">
    <source>
        <dbReference type="ARBA" id="ARBA00022679"/>
    </source>
</evidence>
<feature type="transmembrane region" description="Helical" evidence="17">
    <location>
        <begin position="122"/>
        <end position="146"/>
    </location>
</feature>
<evidence type="ECO:0000256" key="15">
    <source>
        <dbReference type="NCBIfam" id="TIGR00560"/>
    </source>
</evidence>
<keyword evidence="7 16" id="KW-0808">Transferase</keyword>
<feature type="transmembrane region" description="Helical" evidence="17">
    <location>
        <begin position="152"/>
        <end position="175"/>
    </location>
</feature>
<comment type="similarity">
    <text evidence="3 16">Belongs to the CDP-alcohol phosphatidyltransferase class-I family.</text>
</comment>
<dbReference type="InterPro" id="IPR000462">
    <property type="entry name" value="CDP-OH_P_trans"/>
</dbReference>
<feature type="transmembrane region" description="Helical" evidence="17">
    <location>
        <begin position="12"/>
        <end position="29"/>
    </location>
</feature>
<evidence type="ECO:0000256" key="11">
    <source>
        <dbReference type="ARBA" id="ARBA00023136"/>
    </source>
</evidence>
<evidence type="ECO:0000256" key="17">
    <source>
        <dbReference type="SAM" id="Phobius"/>
    </source>
</evidence>
<evidence type="ECO:0000256" key="9">
    <source>
        <dbReference type="ARBA" id="ARBA00022989"/>
    </source>
</evidence>
<keyword evidence="8 17" id="KW-0812">Transmembrane</keyword>
<keyword evidence="19" id="KW-1185">Reference proteome</keyword>
<dbReference type="PIRSF" id="PIRSF000847">
    <property type="entry name" value="Phos_ph_gly_syn"/>
    <property type="match status" value="1"/>
</dbReference>
<comment type="subcellular location">
    <subcellularLocation>
        <location evidence="1">Membrane</location>
        <topology evidence="1">Multi-pass membrane protein</topology>
    </subcellularLocation>
</comment>
<evidence type="ECO:0000256" key="16">
    <source>
        <dbReference type="RuleBase" id="RU003750"/>
    </source>
</evidence>
<evidence type="ECO:0000256" key="12">
    <source>
        <dbReference type="ARBA" id="ARBA00023209"/>
    </source>
</evidence>
<evidence type="ECO:0000256" key="14">
    <source>
        <dbReference type="ARBA" id="ARBA00048586"/>
    </source>
</evidence>
<dbReference type="Proteomes" id="UP000282818">
    <property type="component" value="Unassembled WGS sequence"/>
</dbReference>
<dbReference type="PANTHER" id="PTHR14269">
    <property type="entry name" value="CDP-DIACYLGLYCEROL--GLYCEROL-3-PHOSPHATE 3-PHOSPHATIDYLTRANSFERASE-RELATED"/>
    <property type="match status" value="1"/>
</dbReference>
<reference evidence="18 19" key="1">
    <citation type="submission" date="2019-01" db="EMBL/GenBank/DDBJ databases">
        <authorList>
            <person name="Chen W.-M."/>
        </authorList>
    </citation>
    <scope>NUCLEOTIDE SEQUENCE [LARGE SCALE GENOMIC DNA]</scope>
    <source>
        <strain evidence="18 19">HPM-16</strain>
    </source>
</reference>
<dbReference type="GO" id="GO:0046474">
    <property type="term" value="P:glycerophospholipid biosynthetic process"/>
    <property type="evidence" value="ECO:0007669"/>
    <property type="project" value="TreeGrafter"/>
</dbReference>
<evidence type="ECO:0000256" key="3">
    <source>
        <dbReference type="ARBA" id="ARBA00010441"/>
    </source>
</evidence>
<evidence type="ECO:0000256" key="4">
    <source>
        <dbReference type="ARBA" id="ARBA00013170"/>
    </source>
</evidence>
<dbReference type="InterPro" id="IPR048254">
    <property type="entry name" value="CDP_ALCOHOL_P_TRANSF_CS"/>
</dbReference>
<dbReference type="InterPro" id="IPR050324">
    <property type="entry name" value="CDP-alcohol_PTase-I"/>
</dbReference>
<keyword evidence="13" id="KW-1208">Phospholipid metabolism</keyword>
<feature type="transmembrane region" description="Helical" evidence="17">
    <location>
        <begin position="35"/>
        <end position="54"/>
    </location>
</feature>
<dbReference type="PANTHER" id="PTHR14269:SF62">
    <property type="entry name" value="CDP-DIACYLGLYCEROL--GLYCEROL-3-PHOSPHATE 3-PHOSPHATIDYLTRANSFERASE 1, CHLOROPLASTIC"/>
    <property type="match status" value="1"/>
</dbReference>
<comment type="pathway">
    <text evidence="2">Phospholipid metabolism; phosphatidylglycerol biosynthesis; phosphatidylglycerol from CDP-diacylglycerol: step 1/2.</text>
</comment>
<evidence type="ECO:0000256" key="8">
    <source>
        <dbReference type="ARBA" id="ARBA00022692"/>
    </source>
</evidence>
<dbReference type="GO" id="GO:0008444">
    <property type="term" value="F:CDP-diacylglycerol-glycerol-3-phosphate 3-phosphatidyltransferase activity"/>
    <property type="evidence" value="ECO:0007669"/>
    <property type="project" value="UniProtKB-UniRule"/>
</dbReference>
<dbReference type="Pfam" id="PF01066">
    <property type="entry name" value="CDP-OH_P_transf"/>
    <property type="match status" value="1"/>
</dbReference>
<evidence type="ECO:0000256" key="5">
    <source>
        <dbReference type="ARBA" id="ARBA00014944"/>
    </source>
</evidence>
<organism evidence="18 19">
    <name type="scientific">Neptunomonas marina</name>
    <dbReference type="NCBI Taxonomy" id="1815562"/>
    <lineage>
        <taxon>Bacteria</taxon>
        <taxon>Pseudomonadati</taxon>
        <taxon>Pseudomonadota</taxon>
        <taxon>Gammaproteobacteria</taxon>
        <taxon>Oceanospirillales</taxon>
        <taxon>Oceanospirillaceae</taxon>
        <taxon>Neptunomonas</taxon>
    </lineage>
</organism>
<dbReference type="GO" id="GO:0005886">
    <property type="term" value="C:plasma membrane"/>
    <property type="evidence" value="ECO:0007669"/>
    <property type="project" value="TreeGrafter"/>
</dbReference>
<dbReference type="InterPro" id="IPR043130">
    <property type="entry name" value="CDP-OH_PTrfase_TM_dom"/>
</dbReference>
<keyword evidence="9 17" id="KW-1133">Transmembrane helix</keyword>
<dbReference type="NCBIfam" id="TIGR00560">
    <property type="entry name" value="pgsA"/>
    <property type="match status" value="1"/>
</dbReference>
<evidence type="ECO:0000256" key="13">
    <source>
        <dbReference type="ARBA" id="ARBA00023264"/>
    </source>
</evidence>
<keyword evidence="10" id="KW-0443">Lipid metabolism</keyword>
<evidence type="ECO:0000256" key="10">
    <source>
        <dbReference type="ARBA" id="ARBA00023098"/>
    </source>
</evidence>
<dbReference type="InterPro" id="IPR004570">
    <property type="entry name" value="Phosphatidylglycerol_P_synth"/>
</dbReference>